<gene>
    <name evidence="1" type="ORF">LCGC14_2690720</name>
</gene>
<feature type="non-terminal residue" evidence="1">
    <location>
        <position position="47"/>
    </location>
</feature>
<dbReference type="EMBL" id="LAZR01047683">
    <property type="protein sequence ID" value="KKK93655.1"/>
    <property type="molecule type" value="Genomic_DNA"/>
</dbReference>
<comment type="caution">
    <text evidence="1">The sequence shown here is derived from an EMBL/GenBank/DDBJ whole genome shotgun (WGS) entry which is preliminary data.</text>
</comment>
<dbReference type="AlphaFoldDB" id="A0A0F9A636"/>
<accession>A0A0F9A636</accession>
<evidence type="ECO:0000313" key="1">
    <source>
        <dbReference type="EMBL" id="KKK93655.1"/>
    </source>
</evidence>
<name>A0A0F9A636_9ZZZZ</name>
<protein>
    <submittedName>
        <fullName evidence="1">Uncharacterized protein</fullName>
    </submittedName>
</protein>
<sequence length="47" mass="5309">MLVYETFNGKQKLTGVGIKYQLCRSNRQAKEAINTCVIITEVEMDDG</sequence>
<organism evidence="1">
    <name type="scientific">marine sediment metagenome</name>
    <dbReference type="NCBI Taxonomy" id="412755"/>
    <lineage>
        <taxon>unclassified sequences</taxon>
        <taxon>metagenomes</taxon>
        <taxon>ecological metagenomes</taxon>
    </lineage>
</organism>
<reference evidence="1" key="1">
    <citation type="journal article" date="2015" name="Nature">
        <title>Complex archaea that bridge the gap between prokaryotes and eukaryotes.</title>
        <authorList>
            <person name="Spang A."/>
            <person name="Saw J.H."/>
            <person name="Jorgensen S.L."/>
            <person name="Zaremba-Niedzwiedzka K."/>
            <person name="Martijn J."/>
            <person name="Lind A.E."/>
            <person name="van Eijk R."/>
            <person name="Schleper C."/>
            <person name="Guy L."/>
            <person name="Ettema T.J."/>
        </authorList>
    </citation>
    <scope>NUCLEOTIDE SEQUENCE</scope>
</reference>
<proteinExistence type="predicted"/>